<evidence type="ECO:0000313" key="2">
    <source>
        <dbReference type="Proteomes" id="UP001448498"/>
    </source>
</evidence>
<reference evidence="1 2" key="1">
    <citation type="submission" date="2022-10" db="EMBL/GenBank/DDBJ databases">
        <title>Genomic of Burkholderia cepacia PN-1.</title>
        <authorList>
            <person name="Yang Y."/>
            <person name="Guan H."/>
            <person name="Huang J."/>
        </authorList>
    </citation>
    <scope>NUCLEOTIDE SEQUENCE [LARGE SCALE GENOMIC DNA]</scope>
    <source>
        <strain evidence="1 2">PN-1</strain>
    </source>
</reference>
<dbReference type="RefSeq" id="WP_342704260.1">
    <property type="nucleotide sequence ID" value="NZ_CP109821.1"/>
</dbReference>
<evidence type="ECO:0000313" key="1">
    <source>
        <dbReference type="EMBL" id="XAE49570.1"/>
    </source>
</evidence>
<evidence type="ECO:0008006" key="3">
    <source>
        <dbReference type="Google" id="ProtNLM"/>
    </source>
</evidence>
<proteinExistence type="predicted"/>
<dbReference type="EMBL" id="CP109821">
    <property type="protein sequence ID" value="XAE49570.1"/>
    <property type="molecule type" value="Genomic_DNA"/>
</dbReference>
<protein>
    <recommendedName>
        <fullName evidence="3">Phage protein</fullName>
    </recommendedName>
</protein>
<sequence>MSEQKPIDWERIEAEYRAGVLSLREIAALHEGVNHVAIARRAKKEGWTRDLAAKIKAKAEDLVTRQAVTPEVTAQRAVTEREVVEANAARIAQVRGEHRSDIARARGLTIRLLAELEGQTDNFELFEQLGELLRDPDDKGLDKLNDMYQKVISLPGRVDGMKKLSETLKNLIGLERDAYGIGEAALTDPGAGGTAPGYIVTPAVAASMEEWTRKAQSQPTKPVG</sequence>
<accession>A0ABZ3DLB0</accession>
<gene>
    <name evidence="1" type="ORF">OHZ10_08080</name>
</gene>
<name>A0ABZ3DLB0_9BURK</name>
<keyword evidence="2" id="KW-1185">Reference proteome</keyword>
<organism evidence="1 2">
    <name type="scientific">Burkholderia arboris</name>
    <dbReference type="NCBI Taxonomy" id="488730"/>
    <lineage>
        <taxon>Bacteria</taxon>
        <taxon>Pseudomonadati</taxon>
        <taxon>Pseudomonadota</taxon>
        <taxon>Betaproteobacteria</taxon>
        <taxon>Burkholderiales</taxon>
        <taxon>Burkholderiaceae</taxon>
        <taxon>Burkholderia</taxon>
        <taxon>Burkholderia cepacia complex</taxon>
    </lineage>
</organism>
<dbReference type="Proteomes" id="UP001448498">
    <property type="component" value="Chromosome 1"/>
</dbReference>